<dbReference type="PANTHER" id="PTHR13096:SF8">
    <property type="entry name" value="RIBOSOMAL OXYGENASE 1"/>
    <property type="match status" value="1"/>
</dbReference>
<dbReference type="Gene3D" id="3.40.366.30">
    <property type="entry name" value="50S ribosomal protein L16 arginine hydroxylase, Chain A, Domain 2"/>
    <property type="match status" value="1"/>
</dbReference>
<dbReference type="RefSeq" id="WP_013294125.1">
    <property type="nucleotide sequence ID" value="NC_014394.1"/>
</dbReference>
<keyword evidence="5" id="KW-0408">Iron</keyword>
<feature type="domain" description="JmjC" evidence="6">
    <location>
        <begin position="98"/>
        <end position="224"/>
    </location>
</feature>
<evidence type="ECO:0000313" key="8">
    <source>
        <dbReference type="Proteomes" id="UP000001235"/>
    </source>
</evidence>
<evidence type="ECO:0000259" key="6">
    <source>
        <dbReference type="PROSITE" id="PS51184"/>
    </source>
</evidence>
<protein>
    <submittedName>
        <fullName evidence="7">Transcription factor jumonji jmjC domain-containing protein</fullName>
    </submittedName>
</protein>
<keyword evidence="2" id="KW-0479">Metal-binding</keyword>
<evidence type="ECO:0000256" key="5">
    <source>
        <dbReference type="ARBA" id="ARBA00023004"/>
    </source>
</evidence>
<dbReference type="Pfam" id="PF08007">
    <property type="entry name" value="JmjC_2"/>
    <property type="match status" value="1"/>
</dbReference>
<keyword evidence="3" id="KW-0223">Dioxygenase</keyword>
<dbReference type="OrthoDB" id="9764016at2"/>
<accession>D9SIN8</accession>
<dbReference type="SUPFAM" id="SSF51197">
    <property type="entry name" value="Clavaminate synthase-like"/>
    <property type="match status" value="1"/>
</dbReference>
<dbReference type="GO" id="GO:0016706">
    <property type="term" value="F:2-oxoglutarate-dependent dioxygenase activity"/>
    <property type="evidence" value="ECO:0007669"/>
    <property type="project" value="TreeGrafter"/>
</dbReference>
<comment type="cofactor">
    <cofactor evidence="1">
        <name>Fe(2+)</name>
        <dbReference type="ChEBI" id="CHEBI:29033"/>
    </cofactor>
</comment>
<dbReference type="Pfam" id="PF20514">
    <property type="entry name" value="WHD_ROXA"/>
    <property type="match status" value="1"/>
</dbReference>
<organism evidence="7 8">
    <name type="scientific">Gallionella capsiferriformans (strain ES-2)</name>
    <name type="common">Gallionella ferruginea capsiferriformans (strain ES-2)</name>
    <dbReference type="NCBI Taxonomy" id="395494"/>
    <lineage>
        <taxon>Bacteria</taxon>
        <taxon>Pseudomonadati</taxon>
        <taxon>Pseudomonadota</taxon>
        <taxon>Betaproteobacteria</taxon>
        <taxon>Nitrosomonadales</taxon>
        <taxon>Gallionellaceae</taxon>
        <taxon>Gallionella</taxon>
    </lineage>
</organism>
<dbReference type="SMART" id="SM00558">
    <property type="entry name" value="JmjC"/>
    <property type="match status" value="1"/>
</dbReference>
<keyword evidence="4" id="KW-0560">Oxidoreductase</keyword>
<evidence type="ECO:0000256" key="4">
    <source>
        <dbReference type="ARBA" id="ARBA00023002"/>
    </source>
</evidence>
<evidence type="ECO:0000256" key="3">
    <source>
        <dbReference type="ARBA" id="ARBA00022964"/>
    </source>
</evidence>
<name>D9SIN8_GALCS</name>
<proteinExistence type="predicted"/>
<dbReference type="PROSITE" id="PS51184">
    <property type="entry name" value="JMJC"/>
    <property type="match status" value="1"/>
</dbReference>
<dbReference type="GO" id="GO:0046872">
    <property type="term" value="F:metal ion binding"/>
    <property type="evidence" value="ECO:0007669"/>
    <property type="project" value="UniProtKB-KW"/>
</dbReference>
<dbReference type="Gene3D" id="2.60.120.650">
    <property type="entry name" value="Cupin"/>
    <property type="match status" value="1"/>
</dbReference>
<dbReference type="STRING" id="395494.Galf_2197"/>
<dbReference type="InterPro" id="IPR003347">
    <property type="entry name" value="JmjC_dom"/>
</dbReference>
<evidence type="ECO:0000256" key="1">
    <source>
        <dbReference type="ARBA" id="ARBA00001954"/>
    </source>
</evidence>
<dbReference type="Proteomes" id="UP000001235">
    <property type="component" value="Chromosome"/>
</dbReference>
<sequence>MKNISTLLGGLSIDEFLRDYWQKKPLLIRGAIPEFTGLLSPKQAIKLACTEEAQARLITQYNGEFELAQSPFTAKDFKDFGKAHWTVLLQGLNHHLPEAAELLKRFDFIPHARLDDLMVSYAPKGGGVGPHFDPYDVFLLQGLGHRRWQISTQADRTLIEGAPLRILQDFKVEQEWVLGPGDMLYLPPQCAHNGVAEDDCMTYSIGFRTPAYQELAEQFLVYLQDRIVVEGNYADPDLKTQAHPSEISSAMLTQVEQAIKQVRWDKGDIANFLGCYLSEPKPHIYFDTPETELSLKKFAKALSSNGIALNLKSQMLCRTDTVFMNGESTQVEAADYALLRELADNRSLPAQPECPEHVIETLYEWYLDGYLAPL</sequence>
<keyword evidence="8" id="KW-1185">Reference proteome</keyword>
<reference evidence="7 8" key="1">
    <citation type="submission" date="2010-08" db="EMBL/GenBank/DDBJ databases">
        <title>Complete sequence of Gallionella capsiferriformans ES-2.</title>
        <authorList>
            <consortium name="US DOE Joint Genome Institute"/>
            <person name="Lucas S."/>
            <person name="Copeland A."/>
            <person name="Lapidus A."/>
            <person name="Cheng J.-F."/>
            <person name="Bruce D."/>
            <person name="Goodwin L."/>
            <person name="Pitluck S."/>
            <person name="Chertkov O."/>
            <person name="Davenport K.W."/>
            <person name="Detter J.C."/>
            <person name="Han C."/>
            <person name="Tapia R."/>
            <person name="Land M."/>
            <person name="Hauser L."/>
            <person name="Chang Y.-J."/>
            <person name="Jeffries C."/>
            <person name="Kyrpides N."/>
            <person name="Ivanova N."/>
            <person name="Mikhailova N."/>
            <person name="Shelobolina E.S."/>
            <person name="Picardal F."/>
            <person name="Roden E."/>
            <person name="Emerson D."/>
            <person name="Woyke T."/>
        </authorList>
    </citation>
    <scope>NUCLEOTIDE SEQUENCE [LARGE SCALE GENOMIC DNA]</scope>
    <source>
        <strain evidence="7 8">ES-2</strain>
    </source>
</reference>
<dbReference type="eggNOG" id="COG2850">
    <property type="taxonomic scope" value="Bacteria"/>
</dbReference>
<dbReference type="AlphaFoldDB" id="D9SIN8"/>
<dbReference type="HOGENOM" id="CLU_039125_1_0_4"/>
<dbReference type="PANTHER" id="PTHR13096">
    <property type="entry name" value="MINA53 MYC INDUCED NUCLEAR ANTIGEN"/>
    <property type="match status" value="1"/>
</dbReference>
<dbReference type="InterPro" id="IPR046799">
    <property type="entry name" value="ROXA-like_wH"/>
</dbReference>
<dbReference type="KEGG" id="gca:Galf_2197"/>
<gene>
    <name evidence="7" type="ordered locus">Galf_2197</name>
</gene>
<dbReference type="EMBL" id="CP002159">
    <property type="protein sequence ID" value="ADL56201.1"/>
    <property type="molecule type" value="Genomic_DNA"/>
</dbReference>
<evidence type="ECO:0000256" key="2">
    <source>
        <dbReference type="ARBA" id="ARBA00022723"/>
    </source>
</evidence>
<evidence type="ECO:0000313" key="7">
    <source>
        <dbReference type="EMBL" id="ADL56201.1"/>
    </source>
</evidence>
<dbReference type="InterPro" id="IPR039994">
    <property type="entry name" value="NO66-like"/>
</dbReference>